<dbReference type="Proteomes" id="UP000291758">
    <property type="component" value="Chromosome"/>
</dbReference>
<evidence type="ECO:0000256" key="3">
    <source>
        <dbReference type="ARBA" id="ARBA00022692"/>
    </source>
</evidence>
<proteinExistence type="predicted"/>
<comment type="subcellular location">
    <subcellularLocation>
        <location evidence="1">Cell membrane</location>
        <topology evidence="1">Multi-pass membrane protein</topology>
    </subcellularLocation>
</comment>
<gene>
    <name evidence="8" type="ORF">ET495_16180</name>
</gene>
<evidence type="ECO:0000259" key="7">
    <source>
        <dbReference type="Pfam" id="PF12823"/>
    </source>
</evidence>
<keyword evidence="9" id="KW-1185">Reference proteome</keyword>
<dbReference type="PANTHER" id="PTHR40077">
    <property type="entry name" value="MEMBRANE PROTEIN-RELATED"/>
    <property type="match status" value="1"/>
</dbReference>
<evidence type="ECO:0000256" key="1">
    <source>
        <dbReference type="ARBA" id="ARBA00004651"/>
    </source>
</evidence>
<evidence type="ECO:0000256" key="6">
    <source>
        <dbReference type="SAM" id="Phobius"/>
    </source>
</evidence>
<feature type="domain" description="DUF3817" evidence="7">
    <location>
        <begin position="20"/>
        <end position="113"/>
    </location>
</feature>
<accession>A0A4P6EPT7</accession>
<evidence type="ECO:0000313" key="8">
    <source>
        <dbReference type="EMBL" id="QAY64496.1"/>
    </source>
</evidence>
<keyword evidence="2" id="KW-1003">Cell membrane</keyword>
<evidence type="ECO:0000256" key="2">
    <source>
        <dbReference type="ARBA" id="ARBA00022475"/>
    </source>
</evidence>
<dbReference type="OrthoDB" id="9342687at2"/>
<dbReference type="NCBIfam" id="TIGR03954">
    <property type="entry name" value="integ_memb_HG"/>
    <property type="match status" value="1"/>
</dbReference>
<feature type="transmembrane region" description="Helical" evidence="6">
    <location>
        <begin position="62"/>
        <end position="82"/>
    </location>
</feature>
<name>A0A4P6EPT7_9MICO</name>
<dbReference type="PANTHER" id="PTHR40077:SF2">
    <property type="entry name" value="MEMBRANE PROTEIN"/>
    <property type="match status" value="1"/>
</dbReference>
<dbReference type="RefSeq" id="WP_129205638.1">
    <property type="nucleotide sequence ID" value="NZ_CP035495.1"/>
</dbReference>
<dbReference type="EMBL" id="CP035495">
    <property type="protein sequence ID" value="QAY64496.1"/>
    <property type="molecule type" value="Genomic_DNA"/>
</dbReference>
<dbReference type="GO" id="GO:0005886">
    <property type="term" value="C:plasma membrane"/>
    <property type="evidence" value="ECO:0007669"/>
    <property type="project" value="UniProtKB-SubCell"/>
</dbReference>
<dbReference type="Pfam" id="PF12823">
    <property type="entry name" value="DUF3817"/>
    <property type="match status" value="1"/>
</dbReference>
<keyword evidence="5 6" id="KW-0472">Membrane</keyword>
<evidence type="ECO:0000256" key="5">
    <source>
        <dbReference type="ARBA" id="ARBA00023136"/>
    </source>
</evidence>
<dbReference type="InterPro" id="IPR023845">
    <property type="entry name" value="DUF3817_TM"/>
</dbReference>
<feature type="transmembrane region" description="Helical" evidence="6">
    <location>
        <begin position="25"/>
        <end position="50"/>
    </location>
</feature>
<dbReference type="AlphaFoldDB" id="A0A4P6EPT7"/>
<feature type="transmembrane region" description="Helical" evidence="6">
    <location>
        <begin position="89"/>
        <end position="108"/>
    </location>
</feature>
<keyword evidence="3 6" id="KW-0812">Transmembrane</keyword>
<dbReference type="KEGG" id="xyl:ET495_16180"/>
<protein>
    <submittedName>
        <fullName evidence="8">DUF3817 domain-containing protein</fullName>
    </submittedName>
</protein>
<keyword evidence="4 6" id="KW-1133">Transmembrane helix</keyword>
<sequence length="133" mass="14818">MTEVSSAQAATAIRKARGALGRYRFMAILTGVMLLLLTAACIVKYVFGLWWDVDWSTGVTKWVGIVHGWVYMVYLVTVLHGWSVMRWGWGRLAAMVFAGVVPVMSFVVERHVHADGQTKLAALAERYEVRDGA</sequence>
<evidence type="ECO:0000256" key="4">
    <source>
        <dbReference type="ARBA" id="ARBA00022989"/>
    </source>
</evidence>
<evidence type="ECO:0000313" key="9">
    <source>
        <dbReference type="Proteomes" id="UP000291758"/>
    </source>
</evidence>
<reference evidence="8 9" key="1">
    <citation type="submission" date="2019-01" db="EMBL/GenBank/DDBJ databases">
        <title>Genome sequencing of strain 2JSPR-7.</title>
        <authorList>
            <person name="Heo J."/>
            <person name="Kim S.-J."/>
            <person name="Kim J.-S."/>
            <person name="Hong S.-B."/>
            <person name="Kwon S.-W."/>
        </authorList>
    </citation>
    <scope>NUCLEOTIDE SEQUENCE [LARGE SCALE GENOMIC DNA]</scope>
    <source>
        <strain evidence="8 9">2JSPR-7</strain>
    </source>
</reference>
<organism evidence="8 9">
    <name type="scientific">Xylanimonas allomyrinae</name>
    <dbReference type="NCBI Taxonomy" id="2509459"/>
    <lineage>
        <taxon>Bacteria</taxon>
        <taxon>Bacillati</taxon>
        <taxon>Actinomycetota</taxon>
        <taxon>Actinomycetes</taxon>
        <taxon>Micrococcales</taxon>
        <taxon>Promicromonosporaceae</taxon>
        <taxon>Xylanimonas</taxon>
    </lineage>
</organism>